<dbReference type="VEuPathDB" id="FungiDB:PADG_12455"/>
<dbReference type="VEuPathDB" id="FungiDB:PADG_12454"/>
<sequence length="165" mass="19132">MPRHPCRASMHSLPDEEKGYQHAALEATMKSSFEKELRFSMSNIPASSDPNAPMCFYDQKKFTCGDWAWGNFAARCNHEYRMGETCGMRLVHNTEPVGTKCKLCDKIDIKTRRLNTEIGRLQRWIQEGSTLKASMEKSRDQIADLQKEINQLEFERRHKKFSLGK</sequence>
<gene>
    <name evidence="2" type="ORF">ACO22_07387</name>
</gene>
<accession>A0A1D2J4V1</accession>
<evidence type="ECO:0000313" key="2">
    <source>
        <dbReference type="EMBL" id="ODH13310.1"/>
    </source>
</evidence>
<evidence type="ECO:0000313" key="3">
    <source>
        <dbReference type="Proteomes" id="UP000242814"/>
    </source>
</evidence>
<organism evidence="2 3">
    <name type="scientific">Paracoccidioides brasiliensis</name>
    <dbReference type="NCBI Taxonomy" id="121759"/>
    <lineage>
        <taxon>Eukaryota</taxon>
        <taxon>Fungi</taxon>
        <taxon>Dikarya</taxon>
        <taxon>Ascomycota</taxon>
        <taxon>Pezizomycotina</taxon>
        <taxon>Eurotiomycetes</taxon>
        <taxon>Eurotiomycetidae</taxon>
        <taxon>Onygenales</taxon>
        <taxon>Ajellomycetaceae</taxon>
        <taxon>Paracoccidioides</taxon>
    </lineage>
</organism>
<protein>
    <submittedName>
        <fullName evidence="2">Uncharacterized protein</fullName>
    </submittedName>
</protein>
<reference evidence="2 3" key="1">
    <citation type="submission" date="2016-06" db="EMBL/GenBank/DDBJ databases">
        <authorList>
            <person name="Kjaerup R.B."/>
            <person name="Dalgaard T.S."/>
            <person name="Juul-Madsen H.R."/>
        </authorList>
    </citation>
    <scope>NUCLEOTIDE SEQUENCE [LARGE SCALE GENOMIC DNA]</scope>
    <source>
        <strain evidence="2 3">Pb300</strain>
    </source>
</reference>
<dbReference type="AlphaFoldDB" id="A0A1D2J4V1"/>
<comment type="caution">
    <text evidence="2">The sequence shown here is derived from an EMBL/GenBank/DDBJ whole genome shotgun (WGS) entry which is preliminary data.</text>
</comment>
<evidence type="ECO:0000256" key="1">
    <source>
        <dbReference type="SAM" id="Coils"/>
    </source>
</evidence>
<feature type="coiled-coil region" evidence="1">
    <location>
        <begin position="128"/>
        <end position="155"/>
    </location>
</feature>
<dbReference type="EMBL" id="LZYO01000520">
    <property type="protein sequence ID" value="ODH13310.1"/>
    <property type="molecule type" value="Genomic_DNA"/>
</dbReference>
<dbReference type="VEuPathDB" id="FungiDB:PABG_12591"/>
<proteinExistence type="predicted"/>
<dbReference type="Proteomes" id="UP000242814">
    <property type="component" value="Unassembled WGS sequence"/>
</dbReference>
<keyword evidence="1" id="KW-0175">Coiled coil</keyword>
<dbReference type="VEuPathDB" id="FungiDB:PABG_12590"/>
<name>A0A1D2J4V1_PARBR</name>